<evidence type="ECO:0000313" key="2">
    <source>
        <dbReference type="Proteomes" id="UP001140066"/>
    </source>
</evidence>
<proteinExistence type="predicted"/>
<dbReference type="Proteomes" id="UP001140066">
    <property type="component" value="Unassembled WGS sequence"/>
</dbReference>
<comment type="caution">
    <text evidence="1">The sequence shown here is derived from an EMBL/GenBank/DDBJ whole genome shotgun (WGS) entry which is preliminary data.</text>
</comment>
<protein>
    <submittedName>
        <fullName evidence="1">Uncharacterized protein</fullName>
    </submittedName>
</protein>
<feature type="non-terminal residue" evidence="1">
    <location>
        <position position="127"/>
    </location>
</feature>
<sequence length="127" mass="12939">MAGDNTPLDPPSNMPLEEGESVLPTASARFRLAARGAMNNGNGAKTSQSSTSSLAAAVTAAAARARAESSGEVDTPPPSGAPPPPPPPPPPAASVLKSKAIYDIARTKIMADRALYRLSTETGFIKL</sequence>
<keyword evidence="2" id="KW-1185">Reference proteome</keyword>
<name>A0ACC1KFZ4_9FUNG</name>
<gene>
    <name evidence="1" type="ORF">GGI18_002360</name>
</gene>
<organism evidence="1 2">
    <name type="scientific">Coemansia linderi</name>
    <dbReference type="NCBI Taxonomy" id="2663919"/>
    <lineage>
        <taxon>Eukaryota</taxon>
        <taxon>Fungi</taxon>
        <taxon>Fungi incertae sedis</taxon>
        <taxon>Zoopagomycota</taxon>
        <taxon>Kickxellomycotina</taxon>
        <taxon>Kickxellomycetes</taxon>
        <taxon>Kickxellales</taxon>
        <taxon>Kickxellaceae</taxon>
        <taxon>Coemansia</taxon>
    </lineage>
</organism>
<accession>A0ACC1KFZ4</accession>
<evidence type="ECO:0000313" key="1">
    <source>
        <dbReference type="EMBL" id="KAJ2789513.1"/>
    </source>
</evidence>
<dbReference type="EMBL" id="JANBUK010000558">
    <property type="protein sequence ID" value="KAJ2789513.1"/>
    <property type="molecule type" value="Genomic_DNA"/>
</dbReference>
<reference evidence="1" key="1">
    <citation type="submission" date="2022-07" db="EMBL/GenBank/DDBJ databases">
        <title>Phylogenomic reconstructions and comparative analyses of Kickxellomycotina fungi.</title>
        <authorList>
            <person name="Reynolds N.K."/>
            <person name="Stajich J.E."/>
            <person name="Barry K."/>
            <person name="Grigoriev I.V."/>
            <person name="Crous P."/>
            <person name="Smith M.E."/>
        </authorList>
    </citation>
    <scope>NUCLEOTIDE SEQUENCE</scope>
    <source>
        <strain evidence="1">BCRC 34191</strain>
    </source>
</reference>